<accession>A0ABS4TAC9</accession>
<comment type="caution">
    <text evidence="1">The sequence shown here is derived from an EMBL/GenBank/DDBJ whole genome shotgun (WGS) entry which is preliminary data.</text>
</comment>
<evidence type="ECO:0000313" key="1">
    <source>
        <dbReference type="EMBL" id="MBP2321385.1"/>
    </source>
</evidence>
<dbReference type="Proteomes" id="UP001519332">
    <property type="component" value="Unassembled WGS sequence"/>
</dbReference>
<name>A0ABS4TAC9_9PSEU</name>
<gene>
    <name evidence="1" type="ORF">JOF56_001770</name>
</gene>
<dbReference type="RefSeq" id="WP_209636235.1">
    <property type="nucleotide sequence ID" value="NZ_JAGINW010000001.1"/>
</dbReference>
<proteinExistence type="predicted"/>
<dbReference type="EMBL" id="JAGINW010000001">
    <property type="protein sequence ID" value="MBP2321385.1"/>
    <property type="molecule type" value="Genomic_DNA"/>
</dbReference>
<keyword evidence="2" id="KW-1185">Reference proteome</keyword>
<organism evidence="1 2">
    <name type="scientific">Kibdelosporangium banguiense</name>
    <dbReference type="NCBI Taxonomy" id="1365924"/>
    <lineage>
        <taxon>Bacteria</taxon>
        <taxon>Bacillati</taxon>
        <taxon>Actinomycetota</taxon>
        <taxon>Actinomycetes</taxon>
        <taxon>Pseudonocardiales</taxon>
        <taxon>Pseudonocardiaceae</taxon>
        <taxon>Kibdelosporangium</taxon>
    </lineage>
</organism>
<protein>
    <submittedName>
        <fullName evidence="1">Excisionase family DNA binding protein</fullName>
    </submittedName>
</protein>
<sequence>MNKHVSAELDEAFYTPREVAVACRMNYESVLDLIHAGAIPAVKFGRIYRVPVRWMREQAGSPEPTVHAVHEAGPVVALDLGRLASVLEILGHALVQAAGELRGDA</sequence>
<evidence type="ECO:0000313" key="2">
    <source>
        <dbReference type="Proteomes" id="UP001519332"/>
    </source>
</evidence>
<reference evidence="1 2" key="1">
    <citation type="submission" date="2021-03" db="EMBL/GenBank/DDBJ databases">
        <title>Sequencing the genomes of 1000 actinobacteria strains.</title>
        <authorList>
            <person name="Klenk H.-P."/>
        </authorList>
    </citation>
    <scope>NUCLEOTIDE SEQUENCE [LARGE SCALE GENOMIC DNA]</scope>
    <source>
        <strain evidence="1 2">DSM 46670</strain>
    </source>
</reference>